<proteinExistence type="predicted"/>
<evidence type="ECO:0000256" key="1">
    <source>
        <dbReference type="SAM" id="MobiDB-lite"/>
    </source>
</evidence>
<feature type="region of interest" description="Disordered" evidence="1">
    <location>
        <begin position="1"/>
        <end position="101"/>
    </location>
</feature>
<protein>
    <submittedName>
        <fullName evidence="2">Uncharacterized protein</fullName>
    </submittedName>
</protein>
<gene>
    <name evidence="2" type="ORF">DEO72_LG4g1466</name>
</gene>
<organism evidence="2 3">
    <name type="scientific">Vigna unguiculata</name>
    <name type="common">Cowpea</name>
    <dbReference type="NCBI Taxonomy" id="3917"/>
    <lineage>
        <taxon>Eukaryota</taxon>
        <taxon>Viridiplantae</taxon>
        <taxon>Streptophyta</taxon>
        <taxon>Embryophyta</taxon>
        <taxon>Tracheophyta</taxon>
        <taxon>Spermatophyta</taxon>
        <taxon>Magnoliopsida</taxon>
        <taxon>eudicotyledons</taxon>
        <taxon>Gunneridae</taxon>
        <taxon>Pentapetalae</taxon>
        <taxon>rosids</taxon>
        <taxon>fabids</taxon>
        <taxon>Fabales</taxon>
        <taxon>Fabaceae</taxon>
        <taxon>Papilionoideae</taxon>
        <taxon>50 kb inversion clade</taxon>
        <taxon>NPAAA clade</taxon>
        <taxon>indigoferoid/millettioid clade</taxon>
        <taxon>Phaseoleae</taxon>
        <taxon>Vigna</taxon>
    </lineage>
</organism>
<evidence type="ECO:0000313" key="3">
    <source>
        <dbReference type="Proteomes" id="UP000501690"/>
    </source>
</evidence>
<keyword evidence="3" id="KW-1185">Reference proteome</keyword>
<dbReference type="EMBL" id="CP039348">
    <property type="protein sequence ID" value="QCD90510.1"/>
    <property type="molecule type" value="Genomic_DNA"/>
</dbReference>
<feature type="compositionally biased region" description="Basic and acidic residues" evidence="1">
    <location>
        <begin position="87"/>
        <end position="101"/>
    </location>
</feature>
<sequence length="128" mass="14225">MEACFPTTIAPQPWQPHPAISSTSQIRTHRSRTCRFSREPDRNAPPLSHTVHQIGEEEFAGKRQQPPSLHLRSQGRKEEGAANPNSGERESTLRHVSASDRTVKLVNSGQLVNWSKSAINSGQNCKYG</sequence>
<dbReference type="AlphaFoldDB" id="A0A4D6LPR7"/>
<name>A0A4D6LPR7_VIGUN</name>
<reference evidence="2 3" key="1">
    <citation type="submission" date="2019-04" db="EMBL/GenBank/DDBJ databases">
        <title>An improved genome assembly and genetic linkage map for asparagus bean, Vigna unguiculata ssp. sesquipedialis.</title>
        <authorList>
            <person name="Xia Q."/>
            <person name="Zhang R."/>
            <person name="Dong Y."/>
        </authorList>
    </citation>
    <scope>NUCLEOTIDE SEQUENCE [LARGE SCALE GENOMIC DNA]</scope>
    <source>
        <tissue evidence="2">Leaf</tissue>
    </source>
</reference>
<evidence type="ECO:0000313" key="2">
    <source>
        <dbReference type="EMBL" id="QCD90510.1"/>
    </source>
</evidence>
<dbReference type="Proteomes" id="UP000501690">
    <property type="component" value="Linkage Group LG4"/>
</dbReference>
<accession>A0A4D6LPR7</accession>